<evidence type="ECO:0000313" key="2">
    <source>
        <dbReference type="Proteomes" id="UP000025227"/>
    </source>
</evidence>
<dbReference type="PANTHER" id="PTHR10131">
    <property type="entry name" value="TNF RECEPTOR ASSOCIATED FACTOR"/>
    <property type="match status" value="1"/>
</dbReference>
<feature type="domain" description="MATH" evidence="1">
    <location>
        <begin position="1"/>
        <end position="137"/>
    </location>
</feature>
<evidence type="ECO:0000259" key="1">
    <source>
        <dbReference type="PROSITE" id="PS50144"/>
    </source>
</evidence>
<dbReference type="WBParaSite" id="HCON_00003900-00001">
    <property type="protein sequence ID" value="HCON_00003900-00001"/>
    <property type="gene ID" value="HCON_00003900"/>
</dbReference>
<dbReference type="InterPro" id="IPR049342">
    <property type="entry name" value="TRAF1-6_MATH_dom"/>
</dbReference>
<dbReference type="SUPFAM" id="SSF49599">
    <property type="entry name" value="TRAF domain-like"/>
    <property type="match status" value="1"/>
</dbReference>
<dbReference type="GO" id="GO:0043122">
    <property type="term" value="P:regulation of canonical NF-kappaB signal transduction"/>
    <property type="evidence" value="ECO:0007669"/>
    <property type="project" value="TreeGrafter"/>
</dbReference>
<evidence type="ECO:0000313" key="3">
    <source>
        <dbReference type="WBParaSite" id="HCON_00003900-00001"/>
    </source>
</evidence>
<dbReference type="Gene3D" id="2.60.210.10">
    <property type="entry name" value="Apoptosis, Tumor Necrosis Factor Receptor Associated Protein 2, Chain A"/>
    <property type="match status" value="1"/>
</dbReference>
<dbReference type="Proteomes" id="UP000025227">
    <property type="component" value="Unplaced"/>
</dbReference>
<dbReference type="OrthoDB" id="6499288at2759"/>
<sequence>QSNFQLLACYMKSLKKFLISEPFETHRFGYKMTVMVAPYGDAQVARQYLSIYVTLIKGDYDAILRWPFTHPMTFTAHAVNPSEDLVRKFIPNPIPQNLPFLGRPTTRNAAFGIQRFCKLMDVDKYIIEGDFFLSVHIDLSLLDRERTPRMPADDL</sequence>
<dbReference type="Pfam" id="PF21355">
    <property type="entry name" value="TRAF-mep_MATH"/>
    <property type="match status" value="1"/>
</dbReference>
<accession>A0A7I4XS57</accession>
<dbReference type="PROSITE" id="PS50144">
    <property type="entry name" value="MATH"/>
    <property type="match status" value="1"/>
</dbReference>
<dbReference type="AlphaFoldDB" id="A0A7I4XS57"/>
<protein>
    <submittedName>
        <fullName evidence="3">MATH domain-containing protein</fullName>
    </submittedName>
</protein>
<dbReference type="PANTHER" id="PTHR10131:SF151">
    <property type="entry name" value="TNF RECEPTOR ASSOCIATED FACTOR (TRAF) HOMOLOG"/>
    <property type="match status" value="1"/>
</dbReference>
<dbReference type="InterPro" id="IPR002083">
    <property type="entry name" value="MATH/TRAF_dom"/>
</dbReference>
<organism evidence="2 3">
    <name type="scientific">Haemonchus contortus</name>
    <name type="common">Barber pole worm</name>
    <dbReference type="NCBI Taxonomy" id="6289"/>
    <lineage>
        <taxon>Eukaryota</taxon>
        <taxon>Metazoa</taxon>
        <taxon>Ecdysozoa</taxon>
        <taxon>Nematoda</taxon>
        <taxon>Chromadorea</taxon>
        <taxon>Rhabditida</taxon>
        <taxon>Rhabditina</taxon>
        <taxon>Rhabditomorpha</taxon>
        <taxon>Strongyloidea</taxon>
        <taxon>Trichostrongylidae</taxon>
        <taxon>Haemonchus</taxon>
    </lineage>
</organism>
<dbReference type="InterPro" id="IPR008974">
    <property type="entry name" value="TRAF-like"/>
</dbReference>
<reference evidence="3" key="1">
    <citation type="submission" date="2020-12" db="UniProtKB">
        <authorList>
            <consortium name="WormBaseParasite"/>
        </authorList>
    </citation>
    <scope>IDENTIFICATION</scope>
    <source>
        <strain evidence="3">MHco3</strain>
    </source>
</reference>
<proteinExistence type="predicted"/>
<name>A0A7I4XS57_HAECO</name>
<keyword evidence="2" id="KW-1185">Reference proteome</keyword>